<keyword evidence="4" id="KW-1134">Transmembrane beta strand</keyword>
<dbReference type="InterPro" id="IPR003423">
    <property type="entry name" value="OMP_efflux"/>
</dbReference>
<reference evidence="10" key="1">
    <citation type="journal article" date="2020" name="Appl. Environ. Microbiol.">
        <title>Diazotrophic Anaeromyxobacter Isolates from Soils.</title>
        <authorList>
            <person name="Masuda Y."/>
            <person name="Yamanaka H."/>
            <person name="Xu Z.X."/>
            <person name="Shiratori Y."/>
            <person name="Aono T."/>
            <person name="Amachi S."/>
            <person name="Senoo K."/>
            <person name="Itoh H."/>
        </authorList>
    </citation>
    <scope>NUCLEOTIDE SEQUENCE [LARGE SCALE GENOMIC DNA]</scope>
    <source>
        <strain evidence="10">R267</strain>
    </source>
</reference>
<dbReference type="PANTHER" id="PTHR30026:SF21">
    <property type="entry name" value="SLR1270 PROTEIN"/>
    <property type="match status" value="1"/>
</dbReference>
<comment type="caution">
    <text evidence="9">The sequence shown here is derived from an EMBL/GenBank/DDBJ whole genome shotgun (WGS) entry which is preliminary data.</text>
</comment>
<keyword evidence="5" id="KW-0812">Transmembrane</keyword>
<dbReference type="GO" id="GO:0015562">
    <property type="term" value="F:efflux transmembrane transporter activity"/>
    <property type="evidence" value="ECO:0007669"/>
    <property type="project" value="InterPro"/>
</dbReference>
<dbReference type="Pfam" id="PF02321">
    <property type="entry name" value="OEP"/>
    <property type="match status" value="2"/>
</dbReference>
<comment type="similarity">
    <text evidence="2">Belongs to the outer membrane factor (OMF) (TC 1.B.17) family.</text>
</comment>
<dbReference type="GO" id="GO:1990281">
    <property type="term" value="C:efflux pump complex"/>
    <property type="evidence" value="ECO:0007669"/>
    <property type="project" value="TreeGrafter"/>
</dbReference>
<dbReference type="InterPro" id="IPR051906">
    <property type="entry name" value="TolC-like"/>
</dbReference>
<proteinExistence type="inferred from homology"/>
<keyword evidence="6" id="KW-0472">Membrane</keyword>
<dbReference type="PANTHER" id="PTHR30026">
    <property type="entry name" value="OUTER MEMBRANE PROTEIN TOLC"/>
    <property type="match status" value="1"/>
</dbReference>
<accession>A0A7I9VRF2</accession>
<evidence type="ECO:0000313" key="9">
    <source>
        <dbReference type="EMBL" id="GEJ59012.1"/>
    </source>
</evidence>
<dbReference type="GO" id="GO:0009279">
    <property type="term" value="C:cell outer membrane"/>
    <property type="evidence" value="ECO:0007669"/>
    <property type="project" value="UniProtKB-SubCell"/>
</dbReference>
<dbReference type="GO" id="GO:0015288">
    <property type="term" value="F:porin activity"/>
    <property type="evidence" value="ECO:0007669"/>
    <property type="project" value="TreeGrafter"/>
</dbReference>
<evidence type="ECO:0000256" key="1">
    <source>
        <dbReference type="ARBA" id="ARBA00004442"/>
    </source>
</evidence>
<comment type="subcellular location">
    <subcellularLocation>
        <location evidence="1">Cell outer membrane</location>
    </subcellularLocation>
</comment>
<evidence type="ECO:0008006" key="11">
    <source>
        <dbReference type="Google" id="ProtNLM"/>
    </source>
</evidence>
<gene>
    <name evidence="9" type="ORF">AMYX_37530</name>
</gene>
<evidence type="ECO:0000256" key="4">
    <source>
        <dbReference type="ARBA" id="ARBA00022452"/>
    </source>
</evidence>
<keyword evidence="7" id="KW-0998">Cell outer membrane</keyword>
<feature type="coiled-coil region" evidence="8">
    <location>
        <begin position="64"/>
        <end position="101"/>
    </location>
</feature>
<dbReference type="SUPFAM" id="SSF56954">
    <property type="entry name" value="Outer membrane efflux proteins (OEP)"/>
    <property type="match status" value="1"/>
</dbReference>
<sequence>MFGFPNGPARYEPAKPAPSLPPWVGTVLALRPLAMTSLRAALLGSAAALLGTVALADAPAPPRALSLEDALAELEHQSPSLEQARQRREQAAGLARQALAAALPTLTASGSYVRNSDAATAPIGRLLSALQPGAPAPPDLVIQPREAFGANGTLRVPLVAPSAWADVAAARSAERAAGESAEAARLELRAALVQAAWSAAAGDEVVAASERAVGSADDQTRLAERALAAGTGVPLAVLQARTEAVKRRSDLARARADRARAELAAGVLLGRAEPVRIAVPAARPPAALDPRALAEEAEGHRPEVRALAAQVEAAEHDRASARLRLLPQLSASASAFAQTVPYPTGKEEGWRVTVDLTWPLYDGGLRYGKARQAEGRLAEASAALAAQRVAIAQEVDDAARDVGLAVERLALAEEQARLAGEAAATARRGFAGGVASSLDVLDANDRLFQSEVGLAQARARLGLALAAVDRATGRS</sequence>
<dbReference type="Proteomes" id="UP000503640">
    <property type="component" value="Unassembled WGS sequence"/>
</dbReference>
<keyword evidence="10" id="KW-1185">Reference proteome</keyword>
<evidence type="ECO:0000256" key="7">
    <source>
        <dbReference type="ARBA" id="ARBA00023237"/>
    </source>
</evidence>
<evidence type="ECO:0000256" key="6">
    <source>
        <dbReference type="ARBA" id="ARBA00023136"/>
    </source>
</evidence>
<name>A0A7I9VRF2_9BACT</name>
<protein>
    <recommendedName>
        <fullName evidence="11">Outer membrane efflux protein</fullName>
    </recommendedName>
</protein>
<dbReference type="EMBL" id="BJTG01000010">
    <property type="protein sequence ID" value="GEJ59012.1"/>
    <property type="molecule type" value="Genomic_DNA"/>
</dbReference>
<evidence type="ECO:0000256" key="3">
    <source>
        <dbReference type="ARBA" id="ARBA00022448"/>
    </source>
</evidence>
<dbReference type="Gene3D" id="1.20.1600.10">
    <property type="entry name" value="Outer membrane efflux proteins (OEP)"/>
    <property type="match status" value="1"/>
</dbReference>
<evidence type="ECO:0000256" key="8">
    <source>
        <dbReference type="SAM" id="Coils"/>
    </source>
</evidence>
<evidence type="ECO:0000256" key="5">
    <source>
        <dbReference type="ARBA" id="ARBA00022692"/>
    </source>
</evidence>
<keyword evidence="3" id="KW-0813">Transport</keyword>
<evidence type="ECO:0000256" key="2">
    <source>
        <dbReference type="ARBA" id="ARBA00007613"/>
    </source>
</evidence>
<dbReference type="AlphaFoldDB" id="A0A7I9VRF2"/>
<keyword evidence="8" id="KW-0175">Coiled coil</keyword>
<evidence type="ECO:0000313" key="10">
    <source>
        <dbReference type="Proteomes" id="UP000503640"/>
    </source>
</evidence>
<organism evidence="9 10">
    <name type="scientific">Anaeromyxobacter diazotrophicus</name>
    <dbReference type="NCBI Taxonomy" id="2590199"/>
    <lineage>
        <taxon>Bacteria</taxon>
        <taxon>Pseudomonadati</taxon>
        <taxon>Myxococcota</taxon>
        <taxon>Myxococcia</taxon>
        <taxon>Myxococcales</taxon>
        <taxon>Cystobacterineae</taxon>
        <taxon>Anaeromyxobacteraceae</taxon>
        <taxon>Anaeromyxobacter</taxon>
    </lineage>
</organism>